<proteinExistence type="predicted"/>
<dbReference type="OrthoDB" id="9814970at2"/>
<dbReference type="GO" id="GO:0016791">
    <property type="term" value="F:phosphatase activity"/>
    <property type="evidence" value="ECO:0007669"/>
    <property type="project" value="TreeGrafter"/>
</dbReference>
<evidence type="ECO:0000313" key="2">
    <source>
        <dbReference type="Proteomes" id="UP000092967"/>
    </source>
</evidence>
<dbReference type="NCBIfam" id="TIGR01484">
    <property type="entry name" value="HAD-SF-IIB"/>
    <property type="match status" value="1"/>
</dbReference>
<dbReference type="Proteomes" id="UP000092967">
    <property type="component" value="Chromosome"/>
</dbReference>
<dbReference type="PANTHER" id="PTHR10000:SF53">
    <property type="entry name" value="5-AMINO-6-(5-PHOSPHO-D-RIBITYLAMINO)URACIL PHOSPHATASE YBJI-RELATED"/>
    <property type="match status" value="1"/>
</dbReference>
<dbReference type="SUPFAM" id="SSF56784">
    <property type="entry name" value="HAD-like"/>
    <property type="match status" value="1"/>
</dbReference>
<dbReference type="PROSITE" id="PS01228">
    <property type="entry name" value="COF_1"/>
    <property type="match status" value="1"/>
</dbReference>
<dbReference type="SFLD" id="SFLDS00003">
    <property type="entry name" value="Haloacid_Dehalogenase"/>
    <property type="match status" value="1"/>
</dbReference>
<dbReference type="InterPro" id="IPR006379">
    <property type="entry name" value="HAD-SF_hydro_IIB"/>
</dbReference>
<dbReference type="STRING" id="1790137.AXE80_02465"/>
<dbReference type="KEGG" id="wfu:AXE80_02465"/>
<organism evidence="1 2">
    <name type="scientific">Wenyingzhuangia fucanilytica</name>
    <dbReference type="NCBI Taxonomy" id="1790137"/>
    <lineage>
        <taxon>Bacteria</taxon>
        <taxon>Pseudomonadati</taxon>
        <taxon>Bacteroidota</taxon>
        <taxon>Flavobacteriia</taxon>
        <taxon>Flavobacteriales</taxon>
        <taxon>Flavobacteriaceae</taxon>
        <taxon>Wenyingzhuangia</taxon>
    </lineage>
</organism>
<dbReference type="CDD" id="cd07518">
    <property type="entry name" value="HAD_YbiV-Like"/>
    <property type="match status" value="1"/>
</dbReference>
<dbReference type="InterPro" id="IPR023214">
    <property type="entry name" value="HAD_sf"/>
</dbReference>
<dbReference type="GO" id="GO:0000287">
    <property type="term" value="F:magnesium ion binding"/>
    <property type="evidence" value="ECO:0007669"/>
    <property type="project" value="TreeGrafter"/>
</dbReference>
<dbReference type="Gene3D" id="3.40.50.1000">
    <property type="entry name" value="HAD superfamily/HAD-like"/>
    <property type="match status" value="1"/>
</dbReference>
<dbReference type="InterPro" id="IPR000150">
    <property type="entry name" value="Cof"/>
</dbReference>
<dbReference type="RefSeq" id="WP_068824320.1">
    <property type="nucleotide sequence ID" value="NZ_CP014224.1"/>
</dbReference>
<dbReference type="GO" id="GO:0005829">
    <property type="term" value="C:cytosol"/>
    <property type="evidence" value="ECO:0007669"/>
    <property type="project" value="TreeGrafter"/>
</dbReference>
<name>A0A1B1Y362_9FLAO</name>
<accession>A0A1B1Y362</accession>
<reference evidence="1 2" key="1">
    <citation type="submission" date="2016-02" db="EMBL/GenBank/DDBJ databases">
        <authorList>
            <person name="Wen L."/>
            <person name="He K."/>
            <person name="Yang H."/>
        </authorList>
    </citation>
    <scope>NUCLEOTIDE SEQUENCE [LARGE SCALE GENOMIC DNA]</scope>
    <source>
        <strain evidence="1 2">CZ1127</strain>
    </source>
</reference>
<dbReference type="PANTHER" id="PTHR10000">
    <property type="entry name" value="PHOSPHOSERINE PHOSPHATASE"/>
    <property type="match status" value="1"/>
</dbReference>
<keyword evidence="2" id="KW-1185">Reference proteome</keyword>
<dbReference type="SFLD" id="SFLDG01144">
    <property type="entry name" value="C2.B.4:_PGP_Like"/>
    <property type="match status" value="1"/>
</dbReference>
<dbReference type="SFLD" id="SFLDG01140">
    <property type="entry name" value="C2.B:_Phosphomannomutase_and_P"/>
    <property type="match status" value="1"/>
</dbReference>
<sequence length="267" mass="30538">MDLSKVKLIVSDMDGTLLNSQHQVSSLFFEQFEILKANNIKFVAASGRQYHSILDKLKSIKEDITIVAENGAYVMENEQELFVNAIEEKDIKQLIKVAQQIPNTHIILCGKKRAYFLKDSGTFKNIVTEYYSEYELIDTFEELPKDDFLKIALCHYDGSEANIYPYLKNIEGEWQIKVSGELWVDIALPANHKGNALERIQEQYGITDEETMAFGDYQNDVEMLKKAKFSFAMENAHPDVKKIANYGTLSNNHFGVESVLKQLIEGF</sequence>
<dbReference type="InterPro" id="IPR036412">
    <property type="entry name" value="HAD-like_sf"/>
</dbReference>
<dbReference type="AlphaFoldDB" id="A0A1B1Y362"/>
<dbReference type="NCBIfam" id="TIGR00099">
    <property type="entry name" value="Cof-subfamily"/>
    <property type="match status" value="1"/>
</dbReference>
<dbReference type="Pfam" id="PF08282">
    <property type="entry name" value="Hydrolase_3"/>
    <property type="match status" value="1"/>
</dbReference>
<gene>
    <name evidence="1" type="ORF">AXE80_02465</name>
</gene>
<dbReference type="Gene3D" id="3.30.1240.10">
    <property type="match status" value="1"/>
</dbReference>
<evidence type="ECO:0000313" key="1">
    <source>
        <dbReference type="EMBL" id="ANW95215.1"/>
    </source>
</evidence>
<protein>
    <submittedName>
        <fullName evidence="1">Haloacid dehalogenase</fullName>
    </submittedName>
</protein>
<dbReference type="EMBL" id="CP014224">
    <property type="protein sequence ID" value="ANW95215.1"/>
    <property type="molecule type" value="Genomic_DNA"/>
</dbReference>